<dbReference type="InterPro" id="IPR052171">
    <property type="entry name" value="NHEJ_LigD"/>
</dbReference>
<dbReference type="KEGG" id="nno:NONO_c59090"/>
<dbReference type="NCBIfam" id="TIGR02778">
    <property type="entry name" value="ligD_pol"/>
    <property type="match status" value="1"/>
</dbReference>
<dbReference type="PATRIC" id="fig|1415166.3.peg.6089"/>
<dbReference type="eggNOG" id="COG3285">
    <property type="taxonomic scope" value="Bacteria"/>
</dbReference>
<organism evidence="2 3">
    <name type="scientific">Nocardia nova SH22a</name>
    <dbReference type="NCBI Taxonomy" id="1415166"/>
    <lineage>
        <taxon>Bacteria</taxon>
        <taxon>Bacillati</taxon>
        <taxon>Actinomycetota</taxon>
        <taxon>Actinomycetes</taxon>
        <taxon>Mycobacteriales</taxon>
        <taxon>Nocardiaceae</taxon>
        <taxon>Nocardia</taxon>
    </lineage>
</organism>
<dbReference type="Gene3D" id="3.90.920.10">
    <property type="entry name" value="DNA primase, PRIM domain"/>
    <property type="match status" value="1"/>
</dbReference>
<reference evidence="2 3" key="1">
    <citation type="journal article" date="2014" name="Appl. Environ. Microbiol.">
        <title>Insights into the Microbial Degradation of Rubber and Gutta-Percha by Analysis of the Complete Genome of Nocardia nova SH22a.</title>
        <authorList>
            <person name="Luo Q."/>
            <person name="Hiessl S."/>
            <person name="Poehlein A."/>
            <person name="Daniel R."/>
            <person name="Steinbuchel A."/>
        </authorList>
    </citation>
    <scope>NUCLEOTIDE SEQUENCE [LARGE SCALE GENOMIC DNA]</scope>
    <source>
        <strain evidence="2">SH22a</strain>
    </source>
</reference>
<dbReference type="Pfam" id="PF21686">
    <property type="entry name" value="LigD_Prim-Pol"/>
    <property type="match status" value="1"/>
</dbReference>
<proteinExistence type="predicted"/>
<dbReference type="AlphaFoldDB" id="W5TU03"/>
<dbReference type="STRING" id="1415166.NONO_c59090"/>
<dbReference type="EMBL" id="CP006850">
    <property type="protein sequence ID" value="AHH20686.1"/>
    <property type="molecule type" value="Genomic_DNA"/>
</dbReference>
<dbReference type="PANTHER" id="PTHR42705:SF3">
    <property type="entry name" value="ATP-DEPENDENT DNA LIGASE"/>
    <property type="match status" value="1"/>
</dbReference>
<evidence type="ECO:0000313" key="2">
    <source>
        <dbReference type="EMBL" id="AHH20686.1"/>
    </source>
</evidence>
<dbReference type="PANTHER" id="PTHR42705">
    <property type="entry name" value="BIFUNCTIONAL NON-HOMOLOGOUS END JOINING PROTEIN LIGD"/>
    <property type="match status" value="1"/>
</dbReference>
<keyword evidence="3" id="KW-1185">Reference proteome</keyword>
<accession>W5TU03</accession>
<evidence type="ECO:0000313" key="3">
    <source>
        <dbReference type="Proteomes" id="UP000019150"/>
    </source>
</evidence>
<feature type="domain" description="DNA ligase D polymerase" evidence="1">
    <location>
        <begin position="49"/>
        <end position="303"/>
    </location>
</feature>
<evidence type="ECO:0000259" key="1">
    <source>
        <dbReference type="Pfam" id="PF21686"/>
    </source>
</evidence>
<sequence>MPARLSRPPTAIVGPVTSKSSPAVELTVGERTVRISNPDRVYFPELGATKLDLVQYYLSVGDGIVNALRDRPCMLHRFPKGLPGGKVHQKRLPAGAPDWIPTVRVHFPRYNRYADELCVAELADVIWAVQMSTVEFHPWNSRRFDTERPDEWRIDLDPMPDCPWSRVQRVAGVAREVLDELGAVGWPKTSGGHGLHIYVRIAPEHGFQQVRRAALAFAHEVERRAPDDVTTTWWRRDRDPAMLFVDYNQNARDHTIAAAYSVRGNPAATVSTPVHWDEIADIEPNDFTINTVPARYAELGDLHAGIDDAVFDLNTLLEWADRDQVEVDLDEVSDESR</sequence>
<name>W5TU03_9NOCA</name>
<dbReference type="HOGENOM" id="CLU_008325_1_0_11"/>
<protein>
    <submittedName>
        <fullName evidence="2">Putative DNA polymerase LigD</fullName>
    </submittedName>
</protein>
<dbReference type="Proteomes" id="UP000019150">
    <property type="component" value="Chromosome"/>
</dbReference>
<dbReference type="InterPro" id="IPR014145">
    <property type="entry name" value="LigD_pol_dom"/>
</dbReference>
<gene>
    <name evidence="2" type="primary">ligD</name>
    <name evidence="2" type="ORF">NONO_c59090</name>
</gene>